<dbReference type="InterPro" id="IPR036412">
    <property type="entry name" value="HAD-like_sf"/>
</dbReference>
<dbReference type="PANTHER" id="PTHR10000">
    <property type="entry name" value="PHOSPHOSERINE PHOSPHATASE"/>
    <property type="match status" value="1"/>
</dbReference>
<evidence type="ECO:0008006" key="3">
    <source>
        <dbReference type="Google" id="ProtNLM"/>
    </source>
</evidence>
<dbReference type="STRING" id="1121950.SAMN02745243_04014"/>
<dbReference type="SUPFAM" id="SSF56784">
    <property type="entry name" value="HAD-like"/>
    <property type="match status" value="1"/>
</dbReference>
<gene>
    <name evidence="1" type="ORF">SAMN02745243_04014</name>
</gene>
<dbReference type="GO" id="GO:0016791">
    <property type="term" value="F:phosphatase activity"/>
    <property type="evidence" value="ECO:0007669"/>
    <property type="project" value="TreeGrafter"/>
</dbReference>
<dbReference type="InterPro" id="IPR006379">
    <property type="entry name" value="HAD-SF_hydro_IIB"/>
</dbReference>
<dbReference type="GO" id="GO:0000287">
    <property type="term" value="F:magnesium ion binding"/>
    <property type="evidence" value="ECO:0007669"/>
    <property type="project" value="TreeGrafter"/>
</dbReference>
<protein>
    <recommendedName>
        <fullName evidence="3">Cof subfamily of IIB subfamily of haloacid dehalogenase superfamily/HAD-superfamily hydrolase, subfamily IIB</fullName>
    </recommendedName>
</protein>
<dbReference type="PANTHER" id="PTHR10000:SF25">
    <property type="entry name" value="PHOSPHATASE YKRA-RELATED"/>
    <property type="match status" value="1"/>
</dbReference>
<dbReference type="Proteomes" id="UP000184301">
    <property type="component" value="Unassembled WGS sequence"/>
</dbReference>
<dbReference type="Pfam" id="PF08282">
    <property type="entry name" value="Hydrolase_3"/>
    <property type="match status" value="2"/>
</dbReference>
<accession>A0A1M6WH52</accession>
<dbReference type="Gene3D" id="3.40.50.1000">
    <property type="entry name" value="HAD superfamily/HAD-like"/>
    <property type="match status" value="1"/>
</dbReference>
<sequence>MKKIFCFDVDMTLLVHPEMTVPESAVESIWNLRKREHKIVIATGRMLSEEDTTGVRRLLEPDAIIHSNGQKVDAEGTPIYEDPIPRELIRELLGFAEEKCVNIGCTIMGEAYYLSNGKADKMLNTDLYSIAVRGGAKEQKVLADRFPNLAIIPFSSGMGADIVRVGFSKASGMDHLLRHWDKTWRDVVMFGDSKNDIQIVERAGLGIAMGNAVPELLQVADYVTDDIRRDGIKNGIEFALHSYDR</sequence>
<dbReference type="NCBIfam" id="TIGR01484">
    <property type="entry name" value="HAD-SF-IIB"/>
    <property type="match status" value="1"/>
</dbReference>
<dbReference type="EMBL" id="FQZY01000111">
    <property type="protein sequence ID" value="SHK93018.1"/>
    <property type="molecule type" value="Genomic_DNA"/>
</dbReference>
<evidence type="ECO:0000313" key="1">
    <source>
        <dbReference type="EMBL" id="SHK93018.1"/>
    </source>
</evidence>
<dbReference type="Gene3D" id="3.30.1240.10">
    <property type="match status" value="1"/>
</dbReference>
<organism evidence="1 2">
    <name type="scientific">Hespellia stercorisuis DSM 15480</name>
    <dbReference type="NCBI Taxonomy" id="1121950"/>
    <lineage>
        <taxon>Bacteria</taxon>
        <taxon>Bacillati</taxon>
        <taxon>Bacillota</taxon>
        <taxon>Clostridia</taxon>
        <taxon>Lachnospirales</taxon>
        <taxon>Lachnospiraceae</taxon>
        <taxon>Hespellia</taxon>
    </lineage>
</organism>
<dbReference type="InterPro" id="IPR023214">
    <property type="entry name" value="HAD_sf"/>
</dbReference>
<reference evidence="1 2" key="1">
    <citation type="submission" date="2016-11" db="EMBL/GenBank/DDBJ databases">
        <authorList>
            <person name="Jaros S."/>
            <person name="Januszkiewicz K."/>
            <person name="Wedrychowicz H."/>
        </authorList>
    </citation>
    <scope>NUCLEOTIDE SEQUENCE [LARGE SCALE GENOMIC DNA]</scope>
    <source>
        <strain evidence="1 2">DSM 15480</strain>
    </source>
</reference>
<keyword evidence="2" id="KW-1185">Reference proteome</keyword>
<name>A0A1M6WH52_9FIRM</name>
<dbReference type="RefSeq" id="WP_073113254.1">
    <property type="nucleotide sequence ID" value="NZ_FQZY01000111.1"/>
</dbReference>
<proteinExistence type="predicted"/>
<dbReference type="OrthoDB" id="9810101at2"/>
<evidence type="ECO:0000313" key="2">
    <source>
        <dbReference type="Proteomes" id="UP000184301"/>
    </source>
</evidence>
<dbReference type="GO" id="GO:0005829">
    <property type="term" value="C:cytosol"/>
    <property type="evidence" value="ECO:0007669"/>
    <property type="project" value="TreeGrafter"/>
</dbReference>
<dbReference type="AlphaFoldDB" id="A0A1M6WH52"/>